<sequence length="291" mass="32359">MSWNIIFLVLTLYFCSFVNSSDNFATDSLDASLQDFAFKTLIHRRPHTGALYKAVLPANLSSIEVSIVRLRSKRLWNRGANFSSIHIPSRTMSVPHVKRLAIVYQNLGNWSSHYYGVPGYSLITPVVGFMVFDASNNVSAKSIRKLNLNTTGKPILIHFPNLTLPEGMISKKRCVAFNGNGTFYLSEMSLPGICSSGDQGHFSVAIPVESKQKRRWYLWVVGGFVLGIPGIVLMGYAGMVSVRILKTKKIQVMERQSDEDLILESRWVGSSKMPSAAVTRTQPVLENEGVP</sequence>
<dbReference type="PANTHER" id="PTHR33512:SF4">
    <property type="entry name" value="PROTEIN, PUTATIVE (DUF1191)-RELATED"/>
    <property type="match status" value="1"/>
</dbReference>
<feature type="transmembrane region" description="Helical" evidence="1">
    <location>
        <begin position="216"/>
        <end position="245"/>
    </location>
</feature>
<dbReference type="PANTHER" id="PTHR33512">
    <property type="entry name" value="PROTEIN, PUTATIVE (DUF1191)-RELATED"/>
    <property type="match status" value="1"/>
</dbReference>
<evidence type="ECO:0000256" key="2">
    <source>
        <dbReference type="SAM" id="SignalP"/>
    </source>
</evidence>
<dbReference type="Pfam" id="PF06697">
    <property type="entry name" value="DUF1191"/>
    <property type="match status" value="1"/>
</dbReference>
<name>A0A2N9FH93_FAGSY</name>
<dbReference type="GO" id="GO:0016020">
    <property type="term" value="C:membrane"/>
    <property type="evidence" value="ECO:0007669"/>
    <property type="project" value="TreeGrafter"/>
</dbReference>
<dbReference type="EMBL" id="OIVN01000857">
    <property type="protein sequence ID" value="SPC86528.1"/>
    <property type="molecule type" value="Genomic_DNA"/>
</dbReference>
<organism evidence="3">
    <name type="scientific">Fagus sylvatica</name>
    <name type="common">Beechnut</name>
    <dbReference type="NCBI Taxonomy" id="28930"/>
    <lineage>
        <taxon>Eukaryota</taxon>
        <taxon>Viridiplantae</taxon>
        <taxon>Streptophyta</taxon>
        <taxon>Embryophyta</taxon>
        <taxon>Tracheophyta</taxon>
        <taxon>Spermatophyta</taxon>
        <taxon>Magnoliopsida</taxon>
        <taxon>eudicotyledons</taxon>
        <taxon>Gunneridae</taxon>
        <taxon>Pentapetalae</taxon>
        <taxon>rosids</taxon>
        <taxon>fabids</taxon>
        <taxon>Fagales</taxon>
        <taxon>Fagaceae</taxon>
        <taxon>Fagus</taxon>
    </lineage>
</organism>
<protein>
    <recommendedName>
        <fullName evidence="4">Legume lectin domain-containing protein</fullName>
    </recommendedName>
</protein>
<feature type="chain" id="PRO_5014860695" description="Legume lectin domain-containing protein" evidence="2">
    <location>
        <begin position="21"/>
        <end position="291"/>
    </location>
</feature>
<feature type="signal peptide" evidence="2">
    <location>
        <begin position="1"/>
        <end position="20"/>
    </location>
</feature>
<keyword evidence="1" id="KW-0472">Membrane</keyword>
<dbReference type="AlphaFoldDB" id="A0A2N9FH93"/>
<dbReference type="InterPro" id="IPR010605">
    <property type="entry name" value="DUF1191"/>
</dbReference>
<evidence type="ECO:0000256" key="1">
    <source>
        <dbReference type="SAM" id="Phobius"/>
    </source>
</evidence>
<gene>
    <name evidence="3" type="ORF">FSB_LOCUS14410</name>
</gene>
<evidence type="ECO:0008006" key="4">
    <source>
        <dbReference type="Google" id="ProtNLM"/>
    </source>
</evidence>
<accession>A0A2N9FH93</accession>
<keyword evidence="2" id="KW-0732">Signal</keyword>
<keyword evidence="1" id="KW-0812">Transmembrane</keyword>
<proteinExistence type="predicted"/>
<reference evidence="3" key="1">
    <citation type="submission" date="2018-02" db="EMBL/GenBank/DDBJ databases">
        <authorList>
            <person name="Cohen D.B."/>
            <person name="Kent A.D."/>
        </authorList>
    </citation>
    <scope>NUCLEOTIDE SEQUENCE</scope>
</reference>
<evidence type="ECO:0000313" key="3">
    <source>
        <dbReference type="EMBL" id="SPC86528.1"/>
    </source>
</evidence>
<keyword evidence="1" id="KW-1133">Transmembrane helix</keyword>